<feature type="domain" description="Phospholipase D N-terminal" evidence="3">
    <location>
        <begin position="43"/>
        <end position="139"/>
    </location>
</feature>
<evidence type="ECO:0000259" key="3">
    <source>
        <dbReference type="Pfam" id="PF16655"/>
    </source>
</evidence>
<dbReference type="InterPro" id="IPR006311">
    <property type="entry name" value="TAT_signal"/>
</dbReference>
<dbReference type="Pfam" id="PF09423">
    <property type="entry name" value="PhoD"/>
    <property type="match status" value="1"/>
</dbReference>
<dbReference type="InterPro" id="IPR018946">
    <property type="entry name" value="PhoD-like_MPP"/>
</dbReference>
<organism evidence="4 5">
    <name type="scientific">Phenylobacterium zucineum (strain HLK1)</name>
    <dbReference type="NCBI Taxonomy" id="450851"/>
    <lineage>
        <taxon>Bacteria</taxon>
        <taxon>Pseudomonadati</taxon>
        <taxon>Pseudomonadota</taxon>
        <taxon>Alphaproteobacteria</taxon>
        <taxon>Caulobacterales</taxon>
        <taxon>Caulobacteraceae</taxon>
        <taxon>Phenylobacterium</taxon>
    </lineage>
</organism>
<dbReference type="InterPro" id="IPR038607">
    <property type="entry name" value="PhoD-like_sf"/>
</dbReference>
<dbReference type="AlphaFoldDB" id="B4RGE7"/>
<keyword evidence="5" id="KW-1185">Reference proteome</keyword>
<dbReference type="RefSeq" id="WP_012522991.1">
    <property type="nucleotide sequence ID" value="NC_011144.1"/>
</dbReference>
<dbReference type="CDD" id="cd07389">
    <property type="entry name" value="MPP_PhoD"/>
    <property type="match status" value="1"/>
</dbReference>
<dbReference type="PANTHER" id="PTHR43606">
    <property type="entry name" value="PHOSPHATASE, PUTATIVE (AFU_ORTHOLOGUE AFUA_6G08710)-RELATED"/>
    <property type="match status" value="1"/>
</dbReference>
<name>B4RGE7_PHEZH</name>
<dbReference type="STRING" id="450851.PHZ_c2444"/>
<dbReference type="PANTHER" id="PTHR43606:SF2">
    <property type="entry name" value="ALKALINE PHOSPHATASE FAMILY PROTEIN (AFU_ORTHOLOGUE AFUA_5G03860)"/>
    <property type="match status" value="1"/>
</dbReference>
<sequence>MPGSATRRRLLWQAAGLAGLALSSAAWRPALARARLPEDPFTLGVASGEPTPDGVVLWTRLAPAPLQPDGGMSPEPVAVTWEVAEDPRLSRVAARGEALAVSEAAHSVHVEVAGLRPGREYWYRFRAGGHASEVGRTRTAPAPGAAVDRLRIAYGSCQKYEAGYYGAYPHLAADAPDLVLFLGDYIYEKTASAKGVRRHPEGEAMDLASYRVRYGLYKSDPNLRAAHAAAPWMVVWDDHEVVNDYGGDQDRADTDPAVFLRRRAAAYQAYYEHMPLRRRSRPVGPQMLLHRALDWGSLAQIQLLDTRQHRPHRTCDALAEGKMIPDCDARRDPARSLLGQAQERWLFDTLDRSQARWNLLAQQYLMGDLQRLDGRYSNDGWGGYVQTRRRILERWRDAGVSNPLALGGDIHTFLAGDLSLEPGGPPLASEFVGGSVSSLGWENASLQPVLAHNPNLKFGDGETRGYGLVDLTPQGCTVRFRGIESALVPSSPVRDLARFAVEAGRAGLQHA</sequence>
<dbReference type="InterPro" id="IPR029052">
    <property type="entry name" value="Metallo-depent_PP-like"/>
</dbReference>
<dbReference type="PROSITE" id="PS51318">
    <property type="entry name" value="TAT"/>
    <property type="match status" value="1"/>
</dbReference>
<reference evidence="4 5" key="1">
    <citation type="journal article" date="2008" name="BMC Genomics">
        <title>Complete genome of Phenylobacterium zucineum - a novel facultative intracellular bacterium isolated from human erythroleukemia cell line K562.</title>
        <authorList>
            <person name="Luo Y."/>
            <person name="Xu X."/>
            <person name="Ding Z."/>
            <person name="Liu Z."/>
            <person name="Zhang B."/>
            <person name="Yan Z."/>
            <person name="Sun J."/>
            <person name="Hu S."/>
            <person name="Hu X."/>
        </authorList>
    </citation>
    <scope>NUCLEOTIDE SEQUENCE [LARGE SCALE GENOMIC DNA]</scope>
    <source>
        <strain evidence="4 5">HLK1</strain>
    </source>
</reference>
<dbReference type="Proteomes" id="UP000001868">
    <property type="component" value="Chromosome"/>
</dbReference>
<dbReference type="KEGG" id="pzu:PHZ_c2444"/>
<dbReference type="EMBL" id="CP000747">
    <property type="protein sequence ID" value="ACG78853.1"/>
    <property type="molecule type" value="Genomic_DNA"/>
</dbReference>
<feature type="signal peptide" evidence="1">
    <location>
        <begin position="1"/>
        <end position="32"/>
    </location>
</feature>
<accession>B4RGE7</accession>
<proteinExistence type="predicted"/>
<feature type="domain" description="PhoD-like phosphatase metallophosphatase" evidence="2">
    <location>
        <begin position="153"/>
        <end position="480"/>
    </location>
</feature>
<keyword evidence="1" id="KW-0732">Signal</keyword>
<feature type="chain" id="PRO_5002825447" evidence="1">
    <location>
        <begin position="33"/>
        <end position="511"/>
    </location>
</feature>
<evidence type="ECO:0000313" key="5">
    <source>
        <dbReference type="Proteomes" id="UP000001868"/>
    </source>
</evidence>
<protein>
    <submittedName>
        <fullName evidence="4">Alkaline phosphatase D</fullName>
    </submittedName>
</protein>
<evidence type="ECO:0000259" key="2">
    <source>
        <dbReference type="Pfam" id="PF09423"/>
    </source>
</evidence>
<dbReference type="eggNOG" id="COG3540">
    <property type="taxonomic scope" value="Bacteria"/>
</dbReference>
<gene>
    <name evidence="4" type="primary">phoD</name>
    <name evidence="4" type="ordered locus">PHZ_c2444</name>
</gene>
<dbReference type="InterPro" id="IPR052900">
    <property type="entry name" value="Phospholipid_Metab_Enz"/>
</dbReference>
<evidence type="ECO:0000256" key="1">
    <source>
        <dbReference type="SAM" id="SignalP"/>
    </source>
</evidence>
<dbReference type="SUPFAM" id="SSF56300">
    <property type="entry name" value="Metallo-dependent phosphatases"/>
    <property type="match status" value="1"/>
</dbReference>
<dbReference type="Gene3D" id="3.60.21.70">
    <property type="entry name" value="PhoD-like phosphatase"/>
    <property type="match status" value="1"/>
</dbReference>
<dbReference type="Pfam" id="PF16655">
    <property type="entry name" value="PhoD_N"/>
    <property type="match status" value="1"/>
</dbReference>
<dbReference type="HOGENOM" id="CLU_015982_2_1_5"/>
<dbReference type="Gene3D" id="2.60.40.380">
    <property type="entry name" value="Purple acid phosphatase-like, N-terminal"/>
    <property type="match status" value="1"/>
</dbReference>
<evidence type="ECO:0000313" key="4">
    <source>
        <dbReference type="EMBL" id="ACG78853.1"/>
    </source>
</evidence>
<dbReference type="InterPro" id="IPR032093">
    <property type="entry name" value="PhoD_N"/>
</dbReference>